<dbReference type="EC" id="1.4.3.-" evidence="12"/>
<dbReference type="Pfam" id="PF01179">
    <property type="entry name" value="Cu_amine_oxid"/>
    <property type="match status" value="1"/>
</dbReference>
<evidence type="ECO:0000256" key="11">
    <source>
        <dbReference type="PIRSR" id="PIRSR600269-51"/>
    </source>
</evidence>
<evidence type="ECO:0000256" key="6">
    <source>
        <dbReference type="ARBA" id="ARBA00023002"/>
    </source>
</evidence>
<dbReference type="PROSITE" id="PS01165">
    <property type="entry name" value="COPPER_AMINE_OXID_2"/>
    <property type="match status" value="1"/>
</dbReference>
<comment type="subunit">
    <text evidence="3">Homodimer.</text>
</comment>
<dbReference type="FunFam" id="3.10.450.40:FF:000005">
    <property type="entry name" value="Amine oxidase"/>
    <property type="match status" value="1"/>
</dbReference>
<feature type="domain" description="Copper amine oxidase N2-terminal" evidence="16">
    <location>
        <begin position="26"/>
        <end position="119"/>
    </location>
</feature>
<keyword evidence="19" id="KW-1185">Reference proteome</keyword>
<dbReference type="GO" id="GO:0005507">
    <property type="term" value="F:copper ion binding"/>
    <property type="evidence" value="ECO:0007669"/>
    <property type="project" value="InterPro"/>
</dbReference>
<feature type="compositionally biased region" description="Polar residues" evidence="13">
    <location>
        <begin position="665"/>
        <end position="680"/>
    </location>
</feature>
<evidence type="ECO:0000256" key="8">
    <source>
        <dbReference type="ARBA" id="ARBA00023157"/>
    </source>
</evidence>
<keyword evidence="14" id="KW-0732">Signal</keyword>
<dbReference type="InterPro" id="IPR049948">
    <property type="entry name" value="Cu_Am_ox_TPQ-bd"/>
</dbReference>
<evidence type="ECO:0000259" key="15">
    <source>
        <dbReference type="Pfam" id="PF01179"/>
    </source>
</evidence>
<keyword evidence="8" id="KW-1015">Disulfide bond</keyword>
<proteinExistence type="inferred from homology"/>
<evidence type="ECO:0000256" key="14">
    <source>
        <dbReference type="SAM" id="SignalP"/>
    </source>
</evidence>
<feature type="modified residue" description="2',4',5'-topaquinone" evidence="11">
    <location>
        <position position="417"/>
    </location>
</feature>
<dbReference type="InterPro" id="IPR016182">
    <property type="entry name" value="Cu_amine_oxidase_N-reg"/>
</dbReference>
<keyword evidence="5 10" id="KW-0801">TPQ</keyword>
<evidence type="ECO:0000256" key="9">
    <source>
        <dbReference type="ARBA" id="ARBA00048032"/>
    </source>
</evidence>
<comment type="cofactor">
    <cofactor evidence="12">
        <name>Cu cation</name>
        <dbReference type="ChEBI" id="CHEBI:23378"/>
    </cofactor>
    <text evidence="12">Contains 1 topaquinone per subunit.</text>
</comment>
<dbReference type="FunFam" id="2.70.98.20:FF:000004">
    <property type="entry name" value="Amine oxidase"/>
    <property type="match status" value="1"/>
</dbReference>
<keyword evidence="6 12" id="KW-0560">Oxidoreductase</keyword>
<evidence type="ECO:0000256" key="5">
    <source>
        <dbReference type="ARBA" id="ARBA00022772"/>
    </source>
</evidence>
<dbReference type="SUPFAM" id="SSF49998">
    <property type="entry name" value="Amine oxidase catalytic domain"/>
    <property type="match status" value="1"/>
</dbReference>
<comment type="PTM">
    <text evidence="11 12">Topaquinone (TPQ) is generated by copper-dependent autoxidation of a specific tyrosyl residue.</text>
</comment>
<evidence type="ECO:0000256" key="1">
    <source>
        <dbReference type="ARBA" id="ARBA00001935"/>
    </source>
</evidence>
<name>A0A7J6HSY0_CANSA</name>
<evidence type="ECO:0000313" key="18">
    <source>
        <dbReference type="EMBL" id="KAF4397971.1"/>
    </source>
</evidence>
<dbReference type="InterPro" id="IPR015800">
    <property type="entry name" value="Cu_amine_oxidase_N2"/>
</dbReference>
<dbReference type="Pfam" id="PF02727">
    <property type="entry name" value="Cu_amine_oxidN2"/>
    <property type="match status" value="1"/>
</dbReference>
<dbReference type="Pfam" id="PF02728">
    <property type="entry name" value="Cu_amine_oxidN3"/>
    <property type="match status" value="1"/>
</dbReference>
<feature type="chain" id="PRO_5029756071" description="Amine oxidase" evidence="14">
    <location>
        <begin position="23"/>
        <end position="717"/>
    </location>
</feature>
<dbReference type="InterPro" id="IPR015798">
    <property type="entry name" value="Cu_amine_oxidase_C"/>
</dbReference>
<keyword evidence="7 12" id="KW-0186">Copper</keyword>
<dbReference type="InterPro" id="IPR036460">
    <property type="entry name" value="Cu_amine_oxidase_C_sf"/>
</dbReference>
<dbReference type="GO" id="GO:0009308">
    <property type="term" value="P:amine metabolic process"/>
    <property type="evidence" value="ECO:0007669"/>
    <property type="project" value="UniProtKB-UniRule"/>
</dbReference>
<evidence type="ECO:0000256" key="7">
    <source>
        <dbReference type="ARBA" id="ARBA00023008"/>
    </source>
</evidence>
<dbReference type="InterPro" id="IPR000269">
    <property type="entry name" value="Cu_amine_oxidase"/>
</dbReference>
<evidence type="ECO:0000259" key="16">
    <source>
        <dbReference type="Pfam" id="PF02727"/>
    </source>
</evidence>
<reference evidence="18 19" key="1">
    <citation type="journal article" date="2020" name="bioRxiv">
        <title>Sequence and annotation of 42 cannabis genomes reveals extensive copy number variation in cannabinoid synthesis and pathogen resistance genes.</title>
        <authorList>
            <person name="Mckernan K.J."/>
            <person name="Helbert Y."/>
            <person name="Kane L.T."/>
            <person name="Ebling H."/>
            <person name="Zhang L."/>
            <person name="Liu B."/>
            <person name="Eaton Z."/>
            <person name="Mclaughlin S."/>
            <person name="Kingan S."/>
            <person name="Baybayan P."/>
            <person name="Concepcion G."/>
            <person name="Jordan M."/>
            <person name="Riva A."/>
            <person name="Barbazuk W."/>
            <person name="Harkins T."/>
        </authorList>
    </citation>
    <scope>NUCLEOTIDE SEQUENCE [LARGE SCALE GENOMIC DNA]</scope>
    <source>
        <strain evidence="19">cv. Jamaican Lion 4</strain>
        <tissue evidence="18">Leaf</tissue>
    </source>
</reference>
<dbReference type="PROSITE" id="PS01164">
    <property type="entry name" value="COPPER_AMINE_OXID_1"/>
    <property type="match status" value="1"/>
</dbReference>
<dbReference type="Gene3D" id="2.70.98.20">
    <property type="entry name" value="Copper amine oxidase, catalytic domain"/>
    <property type="match status" value="1"/>
</dbReference>
<sequence length="717" mass="81044">MALLVLIFSIFITLSLSPMITSQKLHPLDPLTMSEITLVQTIVKKAYPTTTTTTTTTSHNNLTFHYVGLDEPEKRTVLKWQSRPKTVRIPRRALVHARYNKQTLELIVDLSTRSLVSQQVHVGHGYPVYSFDEQTKASDLPMSYKPFIESIKKRGLNMSHVVCSTLSVGWFGEDEKGMSPREIKVQCFYTEKTTNLYLRPIEGITMVVDLDNIKIVDYQDRIRVPVPKAEGTEYQMSKQRPPFGPRLSAVASESPNGPGFKLDGHTIKWANWGFHVGFDSRVGPVISLASIYDIEKHKYRRVLYRGYVSEMFVPYMDPTEEVYFRTYFDCGEDGFGQSAVSLEPLADCPHNAVFMDAYYADENGNPVQISNAFCIFEQHAGHIMWRHTESGLHEGEVREVRQDVSLVVRMVSTVGNYDYINDWEFKPSGSIKVGVGLTGVLATKGVPHTHVDQIKEDLYGALLAENTIATHHDHFLNYYLDLDVDGQENSFVKTDLVTKRVSDHSSPRKSYWTITKKTAKTELEARLNVGLRPSEFAVVNPNIKTKVGNEIGYRLMPGSATIPLLTSDDYPQIRAPFTNYNIWVTPYNKSEKWAGGKFVSQSRGEDNLAIWSLRNRKIENKDIVLWYTIGFHHVPTQEEYPVMPTLTGGFELRPTNFFERNPVLKSQQPAPSVEPSSPVTAATPEERNVRDIEPGSPVSNSPDVTVSVTNEQLAHII</sequence>
<feature type="domain" description="Copper amine oxidase catalytic" evidence="15">
    <location>
        <begin position="254"/>
        <end position="664"/>
    </location>
</feature>
<dbReference type="InterPro" id="IPR015802">
    <property type="entry name" value="Cu_amine_oxidase_N3"/>
</dbReference>
<dbReference type="PANTHER" id="PTHR10638">
    <property type="entry name" value="COPPER AMINE OXIDASE"/>
    <property type="match status" value="1"/>
</dbReference>
<dbReference type="FunFam" id="3.10.450.40:FF:000012">
    <property type="entry name" value="Amine oxidase"/>
    <property type="match status" value="1"/>
</dbReference>
<dbReference type="Proteomes" id="UP000583929">
    <property type="component" value="Unassembled WGS sequence"/>
</dbReference>
<evidence type="ECO:0000259" key="17">
    <source>
        <dbReference type="Pfam" id="PF02728"/>
    </source>
</evidence>
<dbReference type="SUPFAM" id="SSF54416">
    <property type="entry name" value="Amine oxidase N-terminal region"/>
    <property type="match status" value="2"/>
</dbReference>
<comment type="caution">
    <text evidence="18">The sequence shown here is derived from an EMBL/GenBank/DDBJ whole genome shotgun (WGS) entry which is preliminary data.</text>
</comment>
<evidence type="ECO:0000256" key="10">
    <source>
        <dbReference type="PIRSR" id="PIRSR600269-50"/>
    </source>
</evidence>
<protein>
    <recommendedName>
        <fullName evidence="12">Amine oxidase</fullName>
        <ecNumber evidence="12">1.4.3.-</ecNumber>
    </recommendedName>
</protein>
<keyword evidence="4 12" id="KW-0479">Metal-binding</keyword>
<dbReference type="Gene3D" id="3.10.450.40">
    <property type="match status" value="2"/>
</dbReference>
<organism evidence="18 19">
    <name type="scientific">Cannabis sativa</name>
    <name type="common">Hemp</name>
    <name type="synonym">Marijuana</name>
    <dbReference type="NCBI Taxonomy" id="3483"/>
    <lineage>
        <taxon>Eukaryota</taxon>
        <taxon>Viridiplantae</taxon>
        <taxon>Streptophyta</taxon>
        <taxon>Embryophyta</taxon>
        <taxon>Tracheophyta</taxon>
        <taxon>Spermatophyta</taxon>
        <taxon>Magnoliopsida</taxon>
        <taxon>eudicotyledons</taxon>
        <taxon>Gunneridae</taxon>
        <taxon>Pentapetalae</taxon>
        <taxon>rosids</taxon>
        <taxon>fabids</taxon>
        <taxon>Rosales</taxon>
        <taxon>Cannabaceae</taxon>
        <taxon>Cannabis</taxon>
    </lineage>
</organism>
<feature type="compositionally biased region" description="Basic and acidic residues" evidence="13">
    <location>
        <begin position="684"/>
        <end position="693"/>
    </location>
</feature>
<dbReference type="EMBL" id="JAATIQ010000029">
    <property type="protein sequence ID" value="KAF4397971.1"/>
    <property type="molecule type" value="Genomic_DNA"/>
</dbReference>
<feature type="region of interest" description="Disordered" evidence="13">
    <location>
        <begin position="665"/>
        <end position="705"/>
    </location>
</feature>
<dbReference type="PANTHER" id="PTHR10638:SF87">
    <property type="entry name" value="AMINE OXIDASE [COPPER-CONTAINING] ALPHA 2, PEROXISOMAL-RELATED"/>
    <property type="match status" value="1"/>
</dbReference>
<evidence type="ECO:0000256" key="2">
    <source>
        <dbReference type="ARBA" id="ARBA00007983"/>
    </source>
</evidence>
<feature type="signal peptide" evidence="14">
    <location>
        <begin position="1"/>
        <end position="22"/>
    </location>
</feature>
<dbReference type="AlphaFoldDB" id="A0A7J6HSY0"/>
<dbReference type="GO" id="GO:0008131">
    <property type="term" value="F:primary methylamine oxidase activity"/>
    <property type="evidence" value="ECO:0007669"/>
    <property type="project" value="UniProtKB-EC"/>
</dbReference>
<evidence type="ECO:0000313" key="19">
    <source>
        <dbReference type="Proteomes" id="UP000583929"/>
    </source>
</evidence>
<gene>
    <name evidence="18" type="ORF">G4B88_019692</name>
</gene>
<feature type="active site" description="Proton acceptor" evidence="10">
    <location>
        <position position="329"/>
    </location>
</feature>
<dbReference type="GO" id="GO:0048038">
    <property type="term" value="F:quinone binding"/>
    <property type="evidence" value="ECO:0007669"/>
    <property type="project" value="InterPro"/>
</dbReference>
<evidence type="ECO:0000256" key="12">
    <source>
        <dbReference type="RuleBase" id="RU000672"/>
    </source>
</evidence>
<evidence type="ECO:0000256" key="4">
    <source>
        <dbReference type="ARBA" id="ARBA00022723"/>
    </source>
</evidence>
<accession>A0A7J6HSY0</accession>
<evidence type="ECO:0000256" key="3">
    <source>
        <dbReference type="ARBA" id="ARBA00011738"/>
    </source>
</evidence>
<feature type="domain" description="Copper amine oxidase N3-terminal" evidence="17">
    <location>
        <begin position="129"/>
        <end position="226"/>
    </location>
</feature>
<comment type="similarity">
    <text evidence="2 12">Belongs to the copper/topaquinone oxidase family.</text>
</comment>
<evidence type="ECO:0000256" key="13">
    <source>
        <dbReference type="SAM" id="MobiDB-lite"/>
    </source>
</evidence>
<dbReference type="InterPro" id="IPR049947">
    <property type="entry name" value="Cu_Am_Ox_Cu-bd"/>
</dbReference>
<comment type="cofactor">
    <cofactor evidence="1">
        <name>Cu cation</name>
        <dbReference type="ChEBI" id="CHEBI:23378"/>
    </cofactor>
</comment>
<comment type="catalytic activity">
    <reaction evidence="9">
        <text>a primary methyl amine + O2 + H2O = an aldehyde + H2O2 + NH4(+)</text>
        <dbReference type="Rhea" id="RHEA:16153"/>
        <dbReference type="ChEBI" id="CHEBI:15377"/>
        <dbReference type="ChEBI" id="CHEBI:15379"/>
        <dbReference type="ChEBI" id="CHEBI:16240"/>
        <dbReference type="ChEBI" id="CHEBI:17478"/>
        <dbReference type="ChEBI" id="CHEBI:28938"/>
        <dbReference type="ChEBI" id="CHEBI:228804"/>
        <dbReference type="EC" id="1.4.3.21"/>
    </reaction>
</comment>
<feature type="active site" description="Schiff-base intermediate with substrate; via topaquinone" evidence="10">
    <location>
        <position position="417"/>
    </location>
</feature>